<dbReference type="OrthoDB" id="4733706at2759"/>
<evidence type="ECO:0000256" key="1">
    <source>
        <dbReference type="SAM" id="MobiDB-lite"/>
    </source>
</evidence>
<feature type="chain" id="PRO_5040289808" evidence="2">
    <location>
        <begin position="22"/>
        <end position="509"/>
    </location>
</feature>
<organism evidence="3 4">
    <name type="scientific">Parascedosporium putredinis</name>
    <dbReference type="NCBI Taxonomy" id="1442378"/>
    <lineage>
        <taxon>Eukaryota</taxon>
        <taxon>Fungi</taxon>
        <taxon>Dikarya</taxon>
        <taxon>Ascomycota</taxon>
        <taxon>Pezizomycotina</taxon>
        <taxon>Sordariomycetes</taxon>
        <taxon>Hypocreomycetidae</taxon>
        <taxon>Microascales</taxon>
        <taxon>Microascaceae</taxon>
        <taxon>Parascedosporium</taxon>
    </lineage>
</organism>
<accession>A0A9P1H8H7</accession>
<reference evidence="3" key="1">
    <citation type="submission" date="2022-11" db="EMBL/GenBank/DDBJ databases">
        <authorList>
            <person name="Scott C."/>
            <person name="Bruce N."/>
        </authorList>
    </citation>
    <scope>NUCLEOTIDE SEQUENCE</scope>
</reference>
<keyword evidence="2" id="KW-0732">Signal</keyword>
<keyword evidence="4" id="KW-1185">Reference proteome</keyword>
<evidence type="ECO:0000313" key="3">
    <source>
        <dbReference type="EMBL" id="CAI4217983.1"/>
    </source>
</evidence>
<comment type="caution">
    <text evidence="3">The sequence shown here is derived from an EMBL/GenBank/DDBJ whole genome shotgun (WGS) entry which is preliminary data.</text>
</comment>
<gene>
    <name evidence="3" type="ORF">PPNO1_LOCUS7579</name>
</gene>
<name>A0A9P1H8H7_9PEZI</name>
<dbReference type="EMBL" id="CALLCH030000017">
    <property type="protein sequence ID" value="CAI4217983.1"/>
    <property type="molecule type" value="Genomic_DNA"/>
</dbReference>
<feature type="region of interest" description="Disordered" evidence="1">
    <location>
        <begin position="463"/>
        <end position="484"/>
    </location>
</feature>
<evidence type="ECO:0000313" key="4">
    <source>
        <dbReference type="Proteomes" id="UP000838763"/>
    </source>
</evidence>
<protein>
    <submittedName>
        <fullName evidence="3">Uncharacterized protein</fullName>
    </submittedName>
</protein>
<sequence>MIINPLRALLALLMVSRLSTAGPVAVDVKVLNELAVRDPMEVARSGHLEKRLSADFSLERQWSNEVLFGGSWTEVDELQPKHVDLEVTCLECWTKGTVTAKLTTENVFEPVVRLEFDGVEAYVNIGIKASAGATYAIDLFSSNSPVGLGLPGSTLGFDGIGTKSIPVEVKTGTGTFKASLRLRVQCGVEADIDLIGLGAGALIGIYANIVEFVTVLDSTPDCALQTREWFDLNVGAFARFDVVVDFTRIGAVPTVSTTLVNSPTWTQCLLDGAPAHTSDAGLAMTDGVRLGAESPLPHPGSSFQPGLPAASQEPLASFSTVLIHVTLEKPESTVTTFPETEDNAEVTATATATDTVGQETMNITESLSATDTPNENESGLTRTGVDESIPLTSVFVEDATLPTESGLDIVVTSTVYSTVVYTITSCALDVINCPAGWEQKIIVTRTVDSFTTVCPVNAQVTFPSESSDSASSPGAIPQSSRLAPERMRKSPTCILSRTWWFLCLVRHLS</sequence>
<proteinExistence type="predicted"/>
<evidence type="ECO:0000256" key="2">
    <source>
        <dbReference type="SAM" id="SignalP"/>
    </source>
</evidence>
<feature type="signal peptide" evidence="2">
    <location>
        <begin position="1"/>
        <end position="21"/>
    </location>
</feature>
<dbReference type="AlphaFoldDB" id="A0A9P1H8H7"/>
<dbReference type="Proteomes" id="UP000838763">
    <property type="component" value="Unassembled WGS sequence"/>
</dbReference>